<feature type="transmembrane region" description="Helical" evidence="2">
    <location>
        <begin position="461"/>
        <end position="483"/>
    </location>
</feature>
<feature type="compositionally biased region" description="Gly residues" evidence="1">
    <location>
        <begin position="610"/>
        <end position="629"/>
    </location>
</feature>
<accession>A0ABN3DA43</accession>
<feature type="transmembrane region" description="Helical" evidence="2">
    <location>
        <begin position="273"/>
        <end position="294"/>
    </location>
</feature>
<gene>
    <name evidence="6" type="ORF">GCM10009851_06060</name>
</gene>
<evidence type="ECO:0000256" key="3">
    <source>
        <dbReference type="SAM" id="SignalP"/>
    </source>
</evidence>
<dbReference type="Proteomes" id="UP001500929">
    <property type="component" value="Unassembled WGS sequence"/>
</dbReference>
<comment type="caution">
    <text evidence="6">The sequence shown here is derived from an EMBL/GenBank/DDBJ whole genome shotgun (WGS) entry which is preliminary data.</text>
</comment>
<evidence type="ECO:0000256" key="2">
    <source>
        <dbReference type="SAM" id="Phobius"/>
    </source>
</evidence>
<evidence type="ECO:0008006" key="8">
    <source>
        <dbReference type="Google" id="ProtNLM"/>
    </source>
</evidence>
<keyword evidence="2" id="KW-0472">Membrane</keyword>
<evidence type="ECO:0000259" key="5">
    <source>
        <dbReference type="Pfam" id="PF20990"/>
    </source>
</evidence>
<feature type="signal peptide" evidence="3">
    <location>
        <begin position="1"/>
        <end position="34"/>
    </location>
</feature>
<name>A0ABN3DA43_9MICO</name>
<dbReference type="EMBL" id="BAAAQY010000002">
    <property type="protein sequence ID" value="GAA2225177.1"/>
    <property type="molecule type" value="Genomic_DNA"/>
</dbReference>
<feature type="region of interest" description="Disordered" evidence="1">
    <location>
        <begin position="609"/>
        <end position="629"/>
    </location>
</feature>
<dbReference type="InterPro" id="IPR048389">
    <property type="entry name" value="YciQ-like_C"/>
</dbReference>
<proteinExistence type="predicted"/>
<keyword evidence="3" id="KW-0732">Signal</keyword>
<keyword evidence="2" id="KW-0812">Transmembrane</keyword>
<keyword evidence="2" id="KW-1133">Transmembrane helix</keyword>
<organism evidence="6 7">
    <name type="scientific">Herbiconiux moechotypicola</name>
    <dbReference type="NCBI Taxonomy" id="637393"/>
    <lineage>
        <taxon>Bacteria</taxon>
        <taxon>Bacillati</taxon>
        <taxon>Actinomycetota</taxon>
        <taxon>Actinomycetes</taxon>
        <taxon>Micrococcales</taxon>
        <taxon>Microbacteriaceae</taxon>
        <taxon>Herbiconiux</taxon>
    </lineage>
</organism>
<dbReference type="InterPro" id="IPR018702">
    <property type="entry name" value="DUF2207"/>
</dbReference>
<feature type="chain" id="PRO_5046927529" description="DUF2207 domain-containing protein" evidence="3">
    <location>
        <begin position="35"/>
        <end position="629"/>
    </location>
</feature>
<feature type="domain" description="Predicted membrane protein YciQ-like C-terminal" evidence="5">
    <location>
        <begin position="319"/>
        <end position="559"/>
    </location>
</feature>
<evidence type="ECO:0000259" key="4">
    <source>
        <dbReference type="Pfam" id="PF09972"/>
    </source>
</evidence>
<evidence type="ECO:0000256" key="1">
    <source>
        <dbReference type="SAM" id="MobiDB-lite"/>
    </source>
</evidence>
<sequence>MRAARHIAGSVAVGLVAALGAVGFVAGSAAPASAAPASAIEAAGAIVTTDVDDFRFSSFDAVYQLGIDSEGHSTLSTTETFVAQFPEADQNRGIRRAIPLDYQGHPTDLTLVSVTDAQGVPREYETETDDENLLVTIAGDDYVHGQQSYVLTYTQRDVTGYFADTDDDEFYWDTNGTLWRQPFDQHTTTVVVAPELVWALTGDTACFVGASGSTTACEITRTDEAEGDEGGGAVFRTAESGLEAGDNVTVGIAFAPHTFTERDMTYFSLGSSWVQAISVGLALVVAVLALLYRLSALRDAKGRPVVVAEYTPPPGADLLIASAVMKRTTRAAASSFVDFAVRHKVQIVEQNEGGGLFSKAPSFWLRLLTAQGLNPHERSLAEALFGQSLEPGAWRELAKKDTALSKSIYKVVQATKKRSISEGYFSTGVRAVGSLLLAAVFVLGVVGVIAGVASADAGVGSGLPILLLVVQVAMVPFVLAVAFRQPLTAKGAELRDYILGIKLYIEWAEEDRFKALQSPEGALRTGVDAPDWGQVVKLYEKLLPYAVLLDLESQWAKVLGTYYESLGGQPDWYGGSTTFNSALFAASMSSLSSASASAFSGSSTSSSSGFSGGGGSSGGGGGGGGGGGV</sequence>
<feature type="transmembrane region" description="Helical" evidence="2">
    <location>
        <begin position="435"/>
        <end position="455"/>
    </location>
</feature>
<reference evidence="6 7" key="1">
    <citation type="journal article" date="2019" name="Int. J. Syst. Evol. Microbiol.">
        <title>The Global Catalogue of Microorganisms (GCM) 10K type strain sequencing project: providing services to taxonomists for standard genome sequencing and annotation.</title>
        <authorList>
            <consortium name="The Broad Institute Genomics Platform"/>
            <consortium name="The Broad Institute Genome Sequencing Center for Infectious Disease"/>
            <person name="Wu L."/>
            <person name="Ma J."/>
        </authorList>
    </citation>
    <scope>NUCLEOTIDE SEQUENCE [LARGE SCALE GENOMIC DNA]</scope>
    <source>
        <strain evidence="6 7">JCM 16117</strain>
    </source>
</reference>
<dbReference type="Pfam" id="PF20990">
    <property type="entry name" value="DUF2207_C"/>
    <property type="match status" value="1"/>
</dbReference>
<protein>
    <recommendedName>
        <fullName evidence="8">DUF2207 domain-containing protein</fullName>
    </recommendedName>
</protein>
<keyword evidence="7" id="KW-1185">Reference proteome</keyword>
<evidence type="ECO:0000313" key="7">
    <source>
        <dbReference type="Proteomes" id="UP001500929"/>
    </source>
</evidence>
<dbReference type="Pfam" id="PF09972">
    <property type="entry name" value="DUF2207"/>
    <property type="match status" value="1"/>
</dbReference>
<feature type="domain" description="DUF2207" evidence="4">
    <location>
        <begin position="74"/>
        <end position="210"/>
    </location>
</feature>
<evidence type="ECO:0000313" key="6">
    <source>
        <dbReference type="EMBL" id="GAA2225177.1"/>
    </source>
</evidence>